<organism evidence="3 4">
    <name type="scientific">Mesocestoides corti</name>
    <name type="common">Flatworm</name>
    <dbReference type="NCBI Taxonomy" id="53468"/>
    <lineage>
        <taxon>Eukaryota</taxon>
        <taxon>Metazoa</taxon>
        <taxon>Spiralia</taxon>
        <taxon>Lophotrochozoa</taxon>
        <taxon>Platyhelminthes</taxon>
        <taxon>Cestoda</taxon>
        <taxon>Eucestoda</taxon>
        <taxon>Cyclophyllidea</taxon>
        <taxon>Mesocestoididae</taxon>
        <taxon>Mesocestoides</taxon>
    </lineage>
</organism>
<dbReference type="Proteomes" id="UP000267029">
    <property type="component" value="Unassembled WGS sequence"/>
</dbReference>
<feature type="signal peptide" evidence="1">
    <location>
        <begin position="1"/>
        <end position="18"/>
    </location>
</feature>
<evidence type="ECO:0000256" key="1">
    <source>
        <dbReference type="SAM" id="SignalP"/>
    </source>
</evidence>
<dbReference type="AlphaFoldDB" id="A0A0R3UBR1"/>
<evidence type="ECO:0000313" key="4">
    <source>
        <dbReference type="Proteomes" id="UP000267029"/>
    </source>
</evidence>
<reference evidence="3 4" key="1">
    <citation type="submission" date="2018-10" db="EMBL/GenBank/DDBJ databases">
        <authorList>
            <consortium name="Pathogen Informatics"/>
        </authorList>
    </citation>
    <scope>NUCLEOTIDE SEQUENCE [LARGE SCALE GENOMIC DNA]</scope>
</reference>
<dbReference type="OrthoDB" id="674273at2759"/>
<dbReference type="InterPro" id="IPR014044">
    <property type="entry name" value="CAP_dom"/>
</dbReference>
<evidence type="ECO:0000313" key="3">
    <source>
        <dbReference type="EMBL" id="VDD78357.1"/>
    </source>
</evidence>
<keyword evidence="4" id="KW-1185">Reference proteome</keyword>
<evidence type="ECO:0000259" key="2">
    <source>
        <dbReference type="SMART" id="SM00198"/>
    </source>
</evidence>
<feature type="chain" id="PRO_5030017482" description="SCP domain-containing protein" evidence="1">
    <location>
        <begin position="19"/>
        <end position="233"/>
    </location>
</feature>
<proteinExistence type="predicted"/>
<dbReference type="InterPro" id="IPR035940">
    <property type="entry name" value="CAP_sf"/>
</dbReference>
<dbReference type="PANTHER" id="PTHR10334">
    <property type="entry name" value="CYSTEINE-RICH SECRETORY PROTEIN-RELATED"/>
    <property type="match status" value="1"/>
</dbReference>
<feature type="domain" description="SCP" evidence="2">
    <location>
        <begin position="22"/>
        <end position="167"/>
    </location>
</feature>
<dbReference type="EMBL" id="UXSR01001541">
    <property type="protein sequence ID" value="VDD78357.1"/>
    <property type="molecule type" value="Genomic_DNA"/>
</dbReference>
<dbReference type="InterPro" id="IPR001283">
    <property type="entry name" value="CRISP-related"/>
</dbReference>
<dbReference type="SMART" id="SM00198">
    <property type="entry name" value="SCP"/>
    <property type="match status" value="1"/>
</dbReference>
<dbReference type="STRING" id="53468.A0A0R3UBR1"/>
<dbReference type="Pfam" id="PF00188">
    <property type="entry name" value="CAP"/>
    <property type="match status" value="1"/>
</dbReference>
<protein>
    <recommendedName>
        <fullName evidence="2">SCP domain-containing protein</fullName>
    </recommendedName>
</protein>
<keyword evidence="1" id="KW-0732">Signal</keyword>
<gene>
    <name evidence="3" type="ORF">MCOS_LOCUS4360</name>
</gene>
<dbReference type="SUPFAM" id="SSF55797">
    <property type="entry name" value="PR-1-like"/>
    <property type="match status" value="1"/>
</dbReference>
<name>A0A0R3UBR1_MESCO</name>
<sequence>MHKIISVVILAFAMAAKALTPAERNEIDVNFAKLRSWVKPEASNMQMLRYSVELEMLAGDWVDDCLMGTKNWDILPEYRDLGKSYAVEFHEQRSPADMVYHFIYEKFNYDYETNTCSETCGNYTQMTWATSNAVGCAIKQCPNIRSDSGDPAYLMACQFKPAGNVPGEKPYLAGPACSKCPQGSECRLNQCVVKSDLDVVLQAEGKQATNSSTTNVKAFQVVIFSAAVVFFLA</sequence>
<dbReference type="Gene3D" id="3.40.33.10">
    <property type="entry name" value="CAP"/>
    <property type="match status" value="1"/>
</dbReference>
<accession>A0A0R3UBR1</accession>
<dbReference type="PRINTS" id="PR00837">
    <property type="entry name" value="V5TPXLIKE"/>
</dbReference>